<evidence type="ECO:0008006" key="3">
    <source>
        <dbReference type="Google" id="ProtNLM"/>
    </source>
</evidence>
<protein>
    <recommendedName>
        <fullName evidence="3">Reverse transcriptase</fullName>
    </recommendedName>
</protein>
<reference evidence="1 2" key="1">
    <citation type="submission" date="2023-01" db="EMBL/GenBank/DDBJ databases">
        <authorList>
            <person name="Whitehead M."/>
        </authorList>
    </citation>
    <scope>NUCLEOTIDE SEQUENCE [LARGE SCALE GENOMIC DNA]</scope>
</reference>
<proteinExistence type="predicted"/>
<gene>
    <name evidence="1" type="ORF">MEUPH1_LOCUS11751</name>
</gene>
<accession>A0AAV0WJK4</accession>
<dbReference type="EMBL" id="CARXXK010000002">
    <property type="protein sequence ID" value="CAI6355958.1"/>
    <property type="molecule type" value="Genomic_DNA"/>
</dbReference>
<dbReference type="AlphaFoldDB" id="A0AAV0WJK4"/>
<comment type="caution">
    <text evidence="1">The sequence shown here is derived from an EMBL/GenBank/DDBJ whole genome shotgun (WGS) entry which is preliminary data.</text>
</comment>
<evidence type="ECO:0000313" key="1">
    <source>
        <dbReference type="EMBL" id="CAI6355958.1"/>
    </source>
</evidence>
<organism evidence="1 2">
    <name type="scientific">Macrosiphum euphorbiae</name>
    <name type="common">potato aphid</name>
    <dbReference type="NCBI Taxonomy" id="13131"/>
    <lineage>
        <taxon>Eukaryota</taxon>
        <taxon>Metazoa</taxon>
        <taxon>Ecdysozoa</taxon>
        <taxon>Arthropoda</taxon>
        <taxon>Hexapoda</taxon>
        <taxon>Insecta</taxon>
        <taxon>Pterygota</taxon>
        <taxon>Neoptera</taxon>
        <taxon>Paraneoptera</taxon>
        <taxon>Hemiptera</taxon>
        <taxon>Sternorrhyncha</taxon>
        <taxon>Aphidomorpha</taxon>
        <taxon>Aphidoidea</taxon>
        <taxon>Aphididae</taxon>
        <taxon>Macrosiphini</taxon>
        <taxon>Macrosiphum</taxon>
    </lineage>
</organism>
<keyword evidence="2" id="KW-1185">Reference proteome</keyword>
<evidence type="ECO:0000313" key="2">
    <source>
        <dbReference type="Proteomes" id="UP001160148"/>
    </source>
</evidence>
<dbReference type="Proteomes" id="UP001160148">
    <property type="component" value="Unassembled WGS sequence"/>
</dbReference>
<sequence>MRITVACEIPKRRAPRHGKPPDHWWNAEISLLRSNCVRTKRRKTRMVARIARLRRQAAVDFDNERAEAELTRTNDAYREDKRQLKHAILCSKKACWAELIQSVDNDPFGKPYKIVMRKLRGYPATSTMEPEILEAVISTLFPSHDHRQEELREE</sequence>
<name>A0AAV0WJK4_9HEMI</name>